<evidence type="ECO:0000256" key="11">
    <source>
        <dbReference type="PROSITE-ProRule" id="PRU10141"/>
    </source>
</evidence>
<evidence type="ECO:0000259" key="13">
    <source>
        <dbReference type="PROSITE" id="PS50011"/>
    </source>
</evidence>
<evidence type="ECO:0000256" key="3">
    <source>
        <dbReference type="ARBA" id="ARBA00022553"/>
    </source>
</evidence>
<dbReference type="GO" id="GO:0004694">
    <property type="term" value="F:eukaryotic translation initiation factor 2alpha kinase activity"/>
    <property type="evidence" value="ECO:0007669"/>
    <property type="project" value="TreeGrafter"/>
</dbReference>
<dbReference type="AlphaFoldDB" id="A0A8M1KNP9"/>
<dbReference type="GO" id="GO:0005634">
    <property type="term" value="C:nucleus"/>
    <property type="evidence" value="ECO:0007669"/>
    <property type="project" value="TreeGrafter"/>
</dbReference>
<sequence>MMNCAAKLNEYGQKTRVTVRYEEVDVTGLDHIKTFTLRAVVNGTPYPEAVGKNKKEAKENAAQKALEVLQTECSGVNTSQTSQTSDMPVGFTQANYQCWLNEYSHKTRKMFKLVESTIMGSSPYCCRYVYGDQSYPDAYGKTRKEAREEAARLVYLQTSEEQGTLADSCSGPTSRQHEEFNRSLSSPSHIFENGRVTPTNDFSSDVPQTNFIGVLNHHCQQQKLVNDFKLVEKRGPSHNPEFVYKVVIGKDQYPEGCGKTAKEARQQAAQLAWGVIQDQLPSQVSSKSSVSEDESLCQTPKTCESQDVSPASASSFIVFEDSPKSSFKVQGATPTQNKPKWILAPNFNNSPNKSIEDGPNFSTNLTGQVTRSRFEKEFDHIERIGKGGFGRVFKARNVVEDAYFAVKIVKSTEKASREVRALARLEHPNIVRYHNSWIDNIACGNGGCDSSSTPDSESNSTTEFLYIRMELCESNTLSTWIKERNKHPDPDPHRRPDALDITKQIVKAVVYIHSQQLIHRDLKPTNIMFGRNGEVKIGDFGLVTAADSDNDESLLERTKRTGTVVYMSPEQMNQSSYDRKVDIFSLGLIYFELLWKMFTKVEKYKILDDVRKNTFPQEFCDQFSFEHKLIERMLCPDALERPDAQDLVPELENFKSFQDQNCNQRNTNTIANGWQKKEYLIKGRTGISNFTKMCSKEKILSYFEGCPSGASYNALQIAKAVGLKTTKDVNGVLYGLKDAGQLHVSVSNKGPPLWSLQKKQVDTPEVAERQLAKEEQDLMRALKTDGEEKGMTAVQIAKNTNQEPKSVKKMLYNLRGTGKVEKLDEKVWKLTGSGKEVLESGNRVFAENLTDKPESGLRFSRDFDLVKKLGEGGYGCVCQVKHKLDGKFYAMKIVDYDQEAEREVRALAICDHPNIVRYSTAWTEVFDMNALGNHSTSEQSCYQTNSEEENSASASMGDLSLESESESEPKSRGTNSREGGACLFIQMEFCEKGTLSNWLEDRNFGRSQKTREDALRVFQQVVCGVEYIHSKGLIHRDLKPDNILFTNDNCVKIGDFGLVTSVTNRNGGIMKRTVGKGTESYMSPEQMDQKTYDEKTDIFPLGLICFELLWKISTYTERGKIWPDLRNQVFPTEFSKAYSSEVSFCPYHCYTVTVPYILNLMLLIFLFTHFRINSSATCSPKHHK</sequence>
<feature type="compositionally biased region" description="Low complexity" evidence="12">
    <location>
        <begin position="951"/>
        <end position="960"/>
    </location>
</feature>
<feature type="binding site" evidence="11">
    <location>
        <position position="892"/>
    </location>
    <ligand>
        <name>ATP</name>
        <dbReference type="ChEBI" id="CHEBI:30616"/>
    </ligand>
</feature>
<dbReference type="InterPro" id="IPR017441">
    <property type="entry name" value="Protein_kinase_ATP_BS"/>
</dbReference>
<dbReference type="FunFam" id="3.30.200.20:FF:000548">
    <property type="entry name" value="Z-DNA binding protein kinase"/>
    <property type="match status" value="1"/>
</dbReference>
<dbReference type="GO" id="GO:0003725">
    <property type="term" value="F:double-stranded RNA binding"/>
    <property type="evidence" value="ECO:0007669"/>
    <property type="project" value="InterPro"/>
</dbReference>
<organism evidence="16 17">
    <name type="scientific">Clupea harengus</name>
    <name type="common">Atlantic herring</name>
    <dbReference type="NCBI Taxonomy" id="7950"/>
    <lineage>
        <taxon>Eukaryota</taxon>
        <taxon>Metazoa</taxon>
        <taxon>Chordata</taxon>
        <taxon>Craniata</taxon>
        <taxon>Vertebrata</taxon>
        <taxon>Euteleostomi</taxon>
        <taxon>Actinopterygii</taxon>
        <taxon>Neopterygii</taxon>
        <taxon>Teleostei</taxon>
        <taxon>Clupei</taxon>
        <taxon>Clupeiformes</taxon>
        <taxon>Clupeoidei</taxon>
        <taxon>Clupeidae</taxon>
        <taxon>Clupea</taxon>
    </lineage>
</organism>
<feature type="domain" description="DRBM" evidence="14">
    <location>
        <begin position="210"/>
        <end position="278"/>
    </location>
</feature>
<dbReference type="InterPro" id="IPR042371">
    <property type="entry name" value="Z_dom"/>
</dbReference>
<dbReference type="InterPro" id="IPR008271">
    <property type="entry name" value="Ser/Thr_kinase_AS"/>
</dbReference>
<dbReference type="PROSITE" id="PS50139">
    <property type="entry name" value="Z_BINDING"/>
    <property type="match status" value="1"/>
</dbReference>
<accession>A0A8M1KNP9</accession>
<evidence type="ECO:0000256" key="1">
    <source>
        <dbReference type="ARBA" id="ARBA00012513"/>
    </source>
</evidence>
<evidence type="ECO:0000259" key="14">
    <source>
        <dbReference type="PROSITE" id="PS50137"/>
    </source>
</evidence>
<evidence type="ECO:0000256" key="12">
    <source>
        <dbReference type="SAM" id="MobiDB-lite"/>
    </source>
</evidence>
<protein>
    <recommendedName>
        <fullName evidence="1">non-specific serine/threonine protein kinase</fullName>
        <ecNumber evidence="1">2.7.11.1</ecNumber>
    </recommendedName>
</protein>
<dbReference type="FunFam" id="1.10.510.10:FF:000251">
    <property type="entry name" value="eukaryotic translation initiation factor 2-alpha kinase 3"/>
    <property type="match status" value="1"/>
</dbReference>
<keyword evidence="2" id="KW-0723">Serine/threonine-protein kinase</keyword>
<evidence type="ECO:0000256" key="7">
    <source>
        <dbReference type="ARBA" id="ARBA00022840"/>
    </source>
</evidence>
<evidence type="ECO:0000259" key="15">
    <source>
        <dbReference type="PROSITE" id="PS50139"/>
    </source>
</evidence>
<keyword evidence="16" id="KW-1185">Reference proteome</keyword>
<dbReference type="GO" id="GO:0005524">
    <property type="term" value="F:ATP binding"/>
    <property type="evidence" value="ECO:0007669"/>
    <property type="project" value="UniProtKB-UniRule"/>
</dbReference>
<feature type="region of interest" description="Disordered" evidence="12">
    <location>
        <begin position="937"/>
        <end position="977"/>
    </location>
</feature>
<dbReference type="PROSITE" id="PS50011">
    <property type="entry name" value="PROTEIN_KINASE_DOM"/>
    <property type="match status" value="2"/>
</dbReference>
<dbReference type="InterPro" id="IPR000719">
    <property type="entry name" value="Prot_kinase_dom"/>
</dbReference>
<dbReference type="GO" id="GO:0005737">
    <property type="term" value="C:cytoplasm"/>
    <property type="evidence" value="ECO:0007669"/>
    <property type="project" value="TreeGrafter"/>
</dbReference>
<feature type="domain" description="Z-binding" evidence="15">
    <location>
        <begin position="689"/>
        <end position="758"/>
    </location>
</feature>
<dbReference type="PROSITE" id="PS00107">
    <property type="entry name" value="PROTEIN_KINASE_ATP"/>
    <property type="match status" value="2"/>
</dbReference>
<dbReference type="SMART" id="SM00220">
    <property type="entry name" value="S_TKc"/>
    <property type="match status" value="2"/>
</dbReference>
<dbReference type="PANTHER" id="PTHR11042:SF194">
    <property type="entry name" value="DOUBLE-STRANDED RNA ACTIVATED PROTEIN KINASE"/>
    <property type="match status" value="1"/>
</dbReference>
<gene>
    <name evidence="17" type="primary">eif2ak2</name>
</gene>
<keyword evidence="7 11" id="KW-0067">ATP-binding</keyword>
<evidence type="ECO:0000256" key="8">
    <source>
        <dbReference type="ARBA" id="ARBA00022884"/>
    </source>
</evidence>
<dbReference type="SMART" id="SM00550">
    <property type="entry name" value="Zalpha"/>
    <property type="match status" value="2"/>
</dbReference>
<dbReference type="InterPro" id="IPR050339">
    <property type="entry name" value="CC_SR_Kinase"/>
</dbReference>
<evidence type="ECO:0000256" key="10">
    <source>
        <dbReference type="PROSITE-ProRule" id="PRU00266"/>
    </source>
</evidence>
<dbReference type="RefSeq" id="XP_042565507.1">
    <property type="nucleotide sequence ID" value="XM_042709573.1"/>
</dbReference>
<feature type="domain" description="Protein kinase" evidence="13">
    <location>
        <begin position="863"/>
        <end position="1184"/>
    </location>
</feature>
<evidence type="ECO:0000313" key="16">
    <source>
        <dbReference type="Proteomes" id="UP000515152"/>
    </source>
</evidence>
<dbReference type="SMART" id="SM00358">
    <property type="entry name" value="DSRM"/>
    <property type="match status" value="3"/>
</dbReference>
<dbReference type="CDD" id="cd19903">
    <property type="entry name" value="DSRM_EIF2AK2_rpt1"/>
    <property type="match status" value="2"/>
</dbReference>
<dbReference type="Pfam" id="PF02295">
    <property type="entry name" value="z-alpha"/>
    <property type="match status" value="1"/>
</dbReference>
<dbReference type="InterPro" id="IPR014720">
    <property type="entry name" value="dsRBD_dom"/>
</dbReference>
<keyword evidence="4" id="KW-0808">Transferase</keyword>
<feature type="region of interest" description="Disordered" evidence="12">
    <location>
        <begin position="164"/>
        <end position="189"/>
    </location>
</feature>
<evidence type="ECO:0000256" key="6">
    <source>
        <dbReference type="ARBA" id="ARBA00022777"/>
    </source>
</evidence>
<dbReference type="CTD" id="5610"/>
<dbReference type="PANTHER" id="PTHR11042">
    <property type="entry name" value="EUKARYOTIC TRANSLATION INITIATION FACTOR 2-ALPHA KINASE EIF2-ALPHA KINASE -RELATED"/>
    <property type="match status" value="1"/>
</dbReference>
<dbReference type="InterPro" id="IPR044452">
    <property type="entry name" value="EIF2AK2_DSRM_1"/>
</dbReference>
<dbReference type="GO" id="GO:0003726">
    <property type="term" value="F:double-stranded RNA adenosine deaminase activity"/>
    <property type="evidence" value="ECO:0007669"/>
    <property type="project" value="InterPro"/>
</dbReference>
<keyword evidence="5 11" id="KW-0547">Nucleotide-binding</keyword>
<dbReference type="GeneID" id="105902253"/>
<keyword evidence="6 17" id="KW-0418">Kinase</keyword>
<dbReference type="Proteomes" id="UP000515152">
    <property type="component" value="Chromosome 13"/>
</dbReference>
<feature type="compositionally biased region" description="Polar residues" evidence="12">
    <location>
        <begin position="164"/>
        <end position="174"/>
    </location>
</feature>
<feature type="domain" description="DRBM" evidence="14">
    <location>
        <begin position="3"/>
        <end position="71"/>
    </location>
</feature>
<proteinExistence type="inferred from homology"/>
<dbReference type="PROSITE" id="PS50137">
    <property type="entry name" value="DS_RBD"/>
    <property type="match status" value="2"/>
</dbReference>
<evidence type="ECO:0000313" key="17">
    <source>
        <dbReference type="RefSeq" id="XP_042565507.1"/>
    </source>
</evidence>
<dbReference type="KEGG" id="char:105902253"/>
<evidence type="ECO:0000256" key="2">
    <source>
        <dbReference type="ARBA" id="ARBA00022527"/>
    </source>
</evidence>
<evidence type="ECO:0000256" key="5">
    <source>
        <dbReference type="ARBA" id="ARBA00022741"/>
    </source>
</evidence>
<comment type="similarity">
    <text evidence="9">Belongs to the protein kinase superfamily. Ser/Thr protein kinase family. GCN2 subfamily.</text>
</comment>
<dbReference type="OrthoDB" id="341578at2759"/>
<feature type="binding site" evidence="11">
    <location>
        <position position="407"/>
    </location>
    <ligand>
        <name>ATP</name>
        <dbReference type="ChEBI" id="CHEBI:30616"/>
    </ligand>
</feature>
<reference evidence="17" key="1">
    <citation type="submission" date="2025-08" db="UniProtKB">
        <authorList>
            <consortium name="RefSeq"/>
        </authorList>
    </citation>
    <scope>IDENTIFICATION</scope>
</reference>
<dbReference type="EC" id="2.7.11.1" evidence="1"/>
<keyword evidence="3" id="KW-0597">Phosphoprotein</keyword>
<dbReference type="Pfam" id="PF00035">
    <property type="entry name" value="dsrm"/>
    <property type="match status" value="2"/>
</dbReference>
<evidence type="ECO:0000256" key="4">
    <source>
        <dbReference type="ARBA" id="ARBA00022679"/>
    </source>
</evidence>
<feature type="domain" description="Protein kinase" evidence="13">
    <location>
        <begin position="378"/>
        <end position="654"/>
    </location>
</feature>
<evidence type="ECO:0000256" key="9">
    <source>
        <dbReference type="ARBA" id="ARBA00037982"/>
    </source>
</evidence>
<dbReference type="PROSITE" id="PS00108">
    <property type="entry name" value="PROTEIN_KINASE_ST"/>
    <property type="match status" value="2"/>
</dbReference>
<dbReference type="Pfam" id="PF00069">
    <property type="entry name" value="Pkinase"/>
    <property type="match status" value="3"/>
</dbReference>
<keyword evidence="8 10" id="KW-0694">RNA-binding</keyword>
<name>A0A8M1KNP9_CLUHA</name>